<dbReference type="RefSeq" id="WP_011680325.1">
    <property type="nucleotide sequence ID" value="NZ_AP017936.1"/>
</dbReference>
<dbReference type="AlphaFoldDB" id="A0A223XVT6"/>
<dbReference type="OrthoDB" id="2142557at2"/>
<comment type="caution">
    <text evidence="1">The sequence shown here is derived from an EMBL/GenBank/DDBJ whole genome shotgun (WGS) entry which is preliminary data.</text>
</comment>
<gene>
    <name evidence="1" type="ORF">GFV13_08815</name>
</gene>
<evidence type="ECO:0000313" key="2">
    <source>
        <dbReference type="Proteomes" id="UP000469952"/>
    </source>
</evidence>
<dbReference type="Proteomes" id="UP000469952">
    <property type="component" value="Unassembled WGS sequence"/>
</dbReference>
<proteinExistence type="predicted"/>
<organism evidence="1 2">
    <name type="scientific">Leuconostoc mesenteroides</name>
    <dbReference type="NCBI Taxonomy" id="1245"/>
    <lineage>
        <taxon>Bacteria</taxon>
        <taxon>Bacillati</taxon>
        <taxon>Bacillota</taxon>
        <taxon>Bacilli</taxon>
        <taxon>Lactobacillales</taxon>
        <taxon>Lactobacillaceae</taxon>
        <taxon>Leuconostoc</taxon>
    </lineage>
</organism>
<protein>
    <submittedName>
        <fullName evidence="1">Metaphase chromosome protein 1</fullName>
    </submittedName>
</protein>
<evidence type="ECO:0000313" key="1">
    <source>
        <dbReference type="EMBL" id="MQR27360.1"/>
    </source>
</evidence>
<name>A0A223XVT6_LEUME</name>
<reference evidence="1 2" key="1">
    <citation type="submission" date="2019-10" db="EMBL/GenBank/DDBJ databases">
        <title>WGS of Leuconostoc mesenteroides.</title>
        <authorList>
            <person name="Melo Bolivar J."/>
            <person name="Marino-Ramirez L."/>
            <person name="Villamil Diaz L.M."/>
        </authorList>
    </citation>
    <scope>NUCLEOTIDE SEQUENCE [LARGE SCALE GENOMIC DNA]</scope>
    <source>
        <strain evidence="1 2">M11</strain>
    </source>
</reference>
<dbReference type="OMA" id="DINFWRM"/>
<sequence>MKQGKSAQIKKMRHIKSKQKFTSKSVLPEFNYNDFAGFLRARYYLTYNTKYSTETFEVASFFLDDVIATIVQQNFTKFTSNERATVNLNEVMQAALVNSDDRDWRYFVLLVPVLYDMQQFLVKESSVNKRFIAHAPKFDINFWRMIMRTVIAINFFKWQGKDVAEMMKTSNAIDELQFKFLSESEDDDDFNLEIINETFRGLSPKMKPLKNTDDVQKLQPSLSPDEMQTEIEFADKSLQKFQEASVKDVVSDNVINMLHAFHEGMAREFNATHKLWRANLLNAFAEKHLLDYWTPQWRDLDGIGGEVKSYLTFLSSKKALTGLGDLVAGTLDIDRYIDVIAINSLLEKLDMKDIEKLS</sequence>
<dbReference type="EMBL" id="WIPA01000015">
    <property type="protein sequence ID" value="MQR27360.1"/>
    <property type="molecule type" value="Genomic_DNA"/>
</dbReference>
<dbReference type="GeneID" id="29576615"/>
<accession>A0A223XVT6</accession>